<evidence type="ECO:0000313" key="3">
    <source>
        <dbReference type="Proteomes" id="UP000469558"/>
    </source>
</evidence>
<dbReference type="Proteomes" id="UP000469558">
    <property type="component" value="Unassembled WGS sequence"/>
</dbReference>
<sequence>MVLSGLTSCSSLVSFMKNISLKSFEPDRKETTMVNVLVIGATGYIGRELTQSLVRSGSHRVYGLARTPSKAQSLSRDEVIPIIGSITENAQLLQAIDTHHINIVVDVAAANQDTYVLLTELKKLGAARVEATKNSGVPVAKLGFIYCSGTWVHGNSLDPVNDLTPVGTPNSPSPPARLTSWRAKLEQGVLASSDVLDVMVVRPALVYGRSSAIWSLYFDALHAAAKNEAETVSLPADATSRLALVHVDDVASGFRAAIEKLPLIAGSGVYPVFDLVTSQEGMLDILGFAASSLGFKGKVEMAGSGGKLFPEAMNTSLNACSGRARSILGWEPKRFGFVQNMDLFAEAFLAAKL</sequence>
<proteinExistence type="predicted"/>
<dbReference type="GO" id="GO:0004029">
    <property type="term" value="F:aldehyde dehydrogenase (NAD+) activity"/>
    <property type="evidence" value="ECO:0007669"/>
    <property type="project" value="TreeGrafter"/>
</dbReference>
<comment type="caution">
    <text evidence="2">The sequence shown here is derived from an EMBL/GenBank/DDBJ whole genome shotgun (WGS) entry which is preliminary data.</text>
</comment>
<dbReference type="InterPro" id="IPR036291">
    <property type="entry name" value="NAD(P)-bd_dom_sf"/>
</dbReference>
<dbReference type="Gene3D" id="3.40.50.720">
    <property type="entry name" value="NAD(P)-binding Rossmann-like Domain"/>
    <property type="match status" value="1"/>
</dbReference>
<evidence type="ECO:0000313" key="2">
    <source>
        <dbReference type="EMBL" id="TVY83882.1"/>
    </source>
</evidence>
<evidence type="ECO:0000259" key="1">
    <source>
        <dbReference type="Pfam" id="PF01370"/>
    </source>
</evidence>
<keyword evidence="3" id="KW-1185">Reference proteome</keyword>
<feature type="domain" description="NAD-dependent epimerase/dehydratase" evidence="1">
    <location>
        <begin position="36"/>
        <end position="260"/>
    </location>
</feature>
<organism evidence="2 3">
    <name type="scientific">Lachnellula suecica</name>
    <dbReference type="NCBI Taxonomy" id="602035"/>
    <lineage>
        <taxon>Eukaryota</taxon>
        <taxon>Fungi</taxon>
        <taxon>Dikarya</taxon>
        <taxon>Ascomycota</taxon>
        <taxon>Pezizomycotina</taxon>
        <taxon>Leotiomycetes</taxon>
        <taxon>Helotiales</taxon>
        <taxon>Lachnaceae</taxon>
        <taxon>Lachnellula</taxon>
    </lineage>
</organism>
<dbReference type="EMBL" id="QGMK01000142">
    <property type="protein sequence ID" value="TVY83882.1"/>
    <property type="molecule type" value="Genomic_DNA"/>
</dbReference>
<dbReference type="InterPro" id="IPR001509">
    <property type="entry name" value="Epimerase_deHydtase"/>
</dbReference>
<dbReference type="GO" id="GO:0005737">
    <property type="term" value="C:cytoplasm"/>
    <property type="evidence" value="ECO:0007669"/>
    <property type="project" value="TreeGrafter"/>
</dbReference>
<accession>A0A8T9CFC7</accession>
<protein>
    <recommendedName>
        <fullName evidence="1">NAD-dependent epimerase/dehydratase domain-containing protein</fullName>
    </recommendedName>
</protein>
<name>A0A8T9CFC7_9HELO</name>
<dbReference type="PANTHER" id="PTHR48079:SF3">
    <property type="entry name" value="NAD-DEPENDENT EPIMERASE_DEHYDRATASE DOMAIN-CONTAINING PROTEIN"/>
    <property type="match status" value="1"/>
</dbReference>
<reference evidence="2 3" key="1">
    <citation type="submission" date="2018-05" db="EMBL/GenBank/DDBJ databases">
        <title>Genome sequencing and assembly of the regulated plant pathogen Lachnellula willkommii and related sister species for the development of diagnostic species identification markers.</title>
        <authorList>
            <person name="Giroux E."/>
            <person name="Bilodeau G."/>
        </authorList>
    </citation>
    <scope>NUCLEOTIDE SEQUENCE [LARGE SCALE GENOMIC DNA]</scope>
    <source>
        <strain evidence="2 3">CBS 268.59</strain>
    </source>
</reference>
<dbReference type="InterPro" id="IPR051783">
    <property type="entry name" value="NAD(P)-dependent_oxidoreduct"/>
</dbReference>
<gene>
    <name evidence="2" type="ORF">LSUE1_G002321</name>
</gene>
<dbReference type="OrthoDB" id="10000533at2759"/>
<dbReference type="PANTHER" id="PTHR48079">
    <property type="entry name" value="PROTEIN YEEZ"/>
    <property type="match status" value="1"/>
</dbReference>
<dbReference type="Pfam" id="PF01370">
    <property type="entry name" value="Epimerase"/>
    <property type="match status" value="1"/>
</dbReference>
<dbReference type="SUPFAM" id="SSF51735">
    <property type="entry name" value="NAD(P)-binding Rossmann-fold domains"/>
    <property type="match status" value="1"/>
</dbReference>
<dbReference type="AlphaFoldDB" id="A0A8T9CFC7"/>